<proteinExistence type="predicted"/>
<evidence type="ECO:0000313" key="2">
    <source>
        <dbReference type="Proteomes" id="UP000347383"/>
    </source>
</evidence>
<name>A0A9X7RX77_STRDY</name>
<protein>
    <submittedName>
        <fullName evidence="1">Transcriptional regulator</fullName>
    </submittedName>
</protein>
<dbReference type="AlphaFoldDB" id="A0A9X7RX77"/>
<organism evidence="1 2">
    <name type="scientific">Streptococcus dysgalactiae subsp. dysgalactiae</name>
    <dbReference type="NCBI Taxonomy" id="99822"/>
    <lineage>
        <taxon>Bacteria</taxon>
        <taxon>Bacillati</taxon>
        <taxon>Bacillota</taxon>
        <taxon>Bacilli</taxon>
        <taxon>Lactobacillales</taxon>
        <taxon>Streptococcaceae</taxon>
        <taxon>Streptococcus</taxon>
    </lineage>
</organism>
<accession>A0A9X7RX77</accession>
<reference evidence="1 2" key="1">
    <citation type="submission" date="2018-10" db="EMBL/GenBank/DDBJ databases">
        <title>Comparative Genomics Analysis of the Streptococcus dysgalactiae subspecies dysgalactiae.</title>
        <authorList>
            <person name="Koh T.H."/>
            <person name="Abdul Rahman N."/>
            <person name="Sessions O.M."/>
        </authorList>
    </citation>
    <scope>NUCLEOTIDE SEQUENCE [LARGE SCALE GENOMIC DNA]</scope>
    <source>
        <strain evidence="1 2">DB60705-15</strain>
    </source>
</reference>
<evidence type="ECO:0000313" key="1">
    <source>
        <dbReference type="EMBL" id="QGH01417.1"/>
    </source>
</evidence>
<gene>
    <name evidence="1" type="ORF">EA457_02065</name>
</gene>
<dbReference type="Proteomes" id="UP000347383">
    <property type="component" value="Chromosome"/>
</dbReference>
<sequence>MLINKPTFRIYLNVMVTRTTDGMAKVRKQYNELIEAGYIRVIKYSEGKGVETYIFASDTKMNDLFWSHIEEEFYNRKNQQKLSTENE</sequence>
<dbReference type="EMBL" id="CP033165">
    <property type="protein sequence ID" value="QGH01417.1"/>
    <property type="molecule type" value="Genomic_DNA"/>
</dbReference>